<comment type="caution">
    <text evidence="3">The sequence shown here is derived from an EMBL/GenBank/DDBJ whole genome shotgun (WGS) entry which is preliminary data.</text>
</comment>
<feature type="non-terminal residue" evidence="3">
    <location>
        <position position="181"/>
    </location>
</feature>
<feature type="domain" description="C2H2-type" evidence="2">
    <location>
        <begin position="59"/>
        <end position="78"/>
    </location>
</feature>
<proteinExistence type="predicted"/>
<organism evidence="3 4">
    <name type="scientific">Allacma fusca</name>
    <dbReference type="NCBI Taxonomy" id="39272"/>
    <lineage>
        <taxon>Eukaryota</taxon>
        <taxon>Metazoa</taxon>
        <taxon>Ecdysozoa</taxon>
        <taxon>Arthropoda</taxon>
        <taxon>Hexapoda</taxon>
        <taxon>Collembola</taxon>
        <taxon>Symphypleona</taxon>
        <taxon>Sminthuridae</taxon>
        <taxon>Allacma</taxon>
    </lineage>
</organism>
<name>A0A8J2JK97_9HEXA</name>
<sequence>MDIVKNARMANCKSDVALTSSSSDDDDFQLQSTSRKIPVPVQSPSKIVPLSVKKRFNFVSCPYGTNENQNLARHIKKHDKPSQRPNEFECEKCLYQTSKTSSWTKHLSCSKHQSLTGSSTGLVETTLACPELNCNFAAKRMETLYLHLSNKHQRTIEKDVISFENEETFKQSRNNLQTAEC</sequence>
<reference evidence="3" key="1">
    <citation type="submission" date="2021-06" db="EMBL/GenBank/DDBJ databases">
        <authorList>
            <person name="Hodson N. C."/>
            <person name="Mongue J. A."/>
            <person name="Jaron S. K."/>
        </authorList>
    </citation>
    <scope>NUCLEOTIDE SEQUENCE</scope>
</reference>
<gene>
    <name evidence="3" type="ORF">AFUS01_LOCUS9760</name>
</gene>
<evidence type="ECO:0000259" key="2">
    <source>
        <dbReference type="SMART" id="SM00355"/>
    </source>
</evidence>
<dbReference type="SMART" id="SM00355">
    <property type="entry name" value="ZnF_C2H2"/>
    <property type="match status" value="3"/>
</dbReference>
<feature type="domain" description="C2H2-type" evidence="2">
    <location>
        <begin position="127"/>
        <end position="152"/>
    </location>
</feature>
<dbReference type="Proteomes" id="UP000708208">
    <property type="component" value="Unassembled WGS sequence"/>
</dbReference>
<evidence type="ECO:0000313" key="3">
    <source>
        <dbReference type="EMBL" id="CAG7720487.1"/>
    </source>
</evidence>
<dbReference type="InterPro" id="IPR013087">
    <property type="entry name" value="Znf_C2H2_type"/>
</dbReference>
<feature type="domain" description="C2H2-type" evidence="2">
    <location>
        <begin position="88"/>
        <end position="112"/>
    </location>
</feature>
<keyword evidence="4" id="KW-1185">Reference proteome</keyword>
<accession>A0A8J2JK97</accession>
<dbReference type="AlphaFoldDB" id="A0A8J2JK97"/>
<feature type="region of interest" description="Disordered" evidence="1">
    <location>
        <begin position="17"/>
        <end position="36"/>
    </location>
</feature>
<protein>
    <recommendedName>
        <fullName evidence="2">C2H2-type domain-containing protein</fullName>
    </recommendedName>
</protein>
<evidence type="ECO:0000256" key="1">
    <source>
        <dbReference type="SAM" id="MobiDB-lite"/>
    </source>
</evidence>
<evidence type="ECO:0000313" key="4">
    <source>
        <dbReference type="Proteomes" id="UP000708208"/>
    </source>
</evidence>
<dbReference type="EMBL" id="CAJVCH010071052">
    <property type="protein sequence ID" value="CAG7720487.1"/>
    <property type="molecule type" value="Genomic_DNA"/>
</dbReference>